<organism evidence="3 4">
    <name type="scientific">Cohnella ginsengisoli</name>
    <dbReference type="NCBI Taxonomy" id="425004"/>
    <lineage>
        <taxon>Bacteria</taxon>
        <taxon>Bacillati</taxon>
        <taxon>Bacillota</taxon>
        <taxon>Bacilli</taxon>
        <taxon>Bacillales</taxon>
        <taxon>Paenibacillaceae</taxon>
        <taxon>Cohnella</taxon>
    </lineage>
</organism>
<keyword evidence="1 3" id="KW-0808">Transferase</keyword>
<dbReference type="GO" id="GO:0005524">
    <property type="term" value="F:ATP binding"/>
    <property type="evidence" value="ECO:0007669"/>
    <property type="project" value="UniProtKB-UniRule"/>
</dbReference>
<dbReference type="PANTHER" id="PTHR30605:SF0">
    <property type="entry name" value="ANHYDRO-N-ACETYLMURAMIC ACID KINASE"/>
    <property type="match status" value="1"/>
</dbReference>
<comment type="caution">
    <text evidence="3">The sequence shown here is derived from an EMBL/GenBank/DDBJ whole genome shotgun (WGS) entry which is preliminary data.</text>
</comment>
<dbReference type="GO" id="GO:0097175">
    <property type="term" value="P:1,6-anhydro-N-acetyl-beta-muramic acid catabolic process"/>
    <property type="evidence" value="ECO:0007669"/>
    <property type="project" value="UniProtKB-UniRule"/>
</dbReference>
<proteinExistence type="inferred from homology"/>
<keyword evidence="1" id="KW-0119">Carbohydrate metabolism</keyword>
<dbReference type="Gene3D" id="3.30.420.40">
    <property type="match status" value="2"/>
</dbReference>
<dbReference type="Proteomes" id="UP001153387">
    <property type="component" value="Unassembled WGS sequence"/>
</dbReference>
<feature type="binding site" evidence="1">
    <location>
        <begin position="90"/>
        <end position="97"/>
    </location>
    <ligand>
        <name>ATP</name>
        <dbReference type="ChEBI" id="CHEBI:30616"/>
    </ligand>
</feature>
<evidence type="ECO:0000313" key="4">
    <source>
        <dbReference type="Proteomes" id="UP001153387"/>
    </source>
</evidence>
<evidence type="ECO:0000256" key="1">
    <source>
        <dbReference type="HAMAP-Rule" id="MF_01270"/>
    </source>
</evidence>
<comment type="similarity">
    <text evidence="1">Belongs to the anhydro-N-acetylmuramic acid kinase family.</text>
</comment>
<reference evidence="3 4" key="1">
    <citation type="submission" date="2022-10" db="EMBL/GenBank/DDBJ databases">
        <title>Comparative genomic analysis of Cohnella hashimotonis sp. nov., isolated from the International Space Station.</title>
        <authorList>
            <person name="Simpson A."/>
            <person name="Venkateswaran K."/>
        </authorList>
    </citation>
    <scope>NUCLEOTIDE SEQUENCE [LARGE SCALE GENOMIC DNA]</scope>
    <source>
        <strain evidence="3 4">DSM 18997</strain>
    </source>
</reference>
<keyword evidence="1" id="KW-0547">Nucleotide-binding</keyword>
<keyword evidence="1" id="KW-0067">ATP-binding</keyword>
<dbReference type="PANTHER" id="PTHR30605">
    <property type="entry name" value="ANHYDRO-N-ACETYLMURAMIC ACID KINASE"/>
    <property type="match status" value="1"/>
</dbReference>
<dbReference type="EC" id="2.7.1.170" evidence="1"/>
<gene>
    <name evidence="1" type="primary">anmK</name>
    <name evidence="3" type="ORF">OMP38_19985</name>
</gene>
<dbReference type="NCBIfam" id="NF007148">
    <property type="entry name" value="PRK09585.3-2"/>
    <property type="match status" value="1"/>
</dbReference>
<dbReference type="AlphaFoldDB" id="A0A9X4KJ31"/>
<dbReference type="GO" id="GO:0016301">
    <property type="term" value="F:kinase activity"/>
    <property type="evidence" value="ECO:0007669"/>
    <property type="project" value="UniProtKB-KW"/>
</dbReference>
<dbReference type="GO" id="GO:0016773">
    <property type="term" value="F:phosphotransferase activity, alcohol group as acceptor"/>
    <property type="evidence" value="ECO:0007669"/>
    <property type="project" value="UniProtKB-UniRule"/>
</dbReference>
<accession>A0A9X4KJ31</accession>
<protein>
    <recommendedName>
        <fullName evidence="1">Anhydro-N-acetylmuramic acid kinase</fullName>
        <ecNumber evidence="1">2.7.1.170</ecNumber>
    </recommendedName>
    <alternativeName>
        <fullName evidence="1">AnhMurNAc kinase</fullName>
    </alternativeName>
</protein>
<evidence type="ECO:0000313" key="3">
    <source>
        <dbReference type="EMBL" id="MDG0792898.1"/>
    </source>
</evidence>
<comment type="pathway">
    <text evidence="1">Amino-sugar metabolism; 1,6-anhydro-N-acetylmuramate degradation.</text>
</comment>
<comment type="catalytic activity">
    <reaction evidence="1">
        <text>1,6-anhydro-N-acetyl-beta-muramate + ATP + H2O = N-acetyl-D-muramate 6-phosphate + ADP + H(+)</text>
        <dbReference type="Rhea" id="RHEA:24952"/>
        <dbReference type="ChEBI" id="CHEBI:15377"/>
        <dbReference type="ChEBI" id="CHEBI:15378"/>
        <dbReference type="ChEBI" id="CHEBI:30616"/>
        <dbReference type="ChEBI" id="CHEBI:58690"/>
        <dbReference type="ChEBI" id="CHEBI:58722"/>
        <dbReference type="ChEBI" id="CHEBI:456216"/>
        <dbReference type="EC" id="2.7.1.170"/>
    </reaction>
</comment>
<dbReference type="GO" id="GO:0006040">
    <property type="term" value="P:amino sugar metabolic process"/>
    <property type="evidence" value="ECO:0007669"/>
    <property type="project" value="InterPro"/>
</dbReference>
<dbReference type="Pfam" id="PF03702">
    <property type="entry name" value="AnmK"/>
    <property type="match status" value="1"/>
</dbReference>
<dbReference type="HAMAP" id="MF_01270">
    <property type="entry name" value="AnhMurNAc_kinase"/>
    <property type="match status" value="1"/>
</dbReference>
<evidence type="ECO:0000256" key="2">
    <source>
        <dbReference type="SAM" id="MobiDB-lite"/>
    </source>
</evidence>
<dbReference type="CDD" id="cd24050">
    <property type="entry name" value="ASKHA_NBD_ANMK"/>
    <property type="match status" value="1"/>
</dbReference>
<dbReference type="SUPFAM" id="SSF53067">
    <property type="entry name" value="Actin-like ATPase domain"/>
    <property type="match status" value="1"/>
</dbReference>
<comment type="function">
    <text evidence="1">Catalyzes the specific phosphorylation of 1,6-anhydro-N-acetylmuramic acid (anhMurNAc) with the simultaneous cleavage of the 1,6-anhydro ring, generating MurNAc-6-P. Is required for the utilization of anhMurNAc either imported from the medium or derived from its own cell wall murein, and thus plays a role in cell wall recycling.</text>
</comment>
<dbReference type="EMBL" id="JAPDHZ010000003">
    <property type="protein sequence ID" value="MDG0792898.1"/>
    <property type="molecule type" value="Genomic_DNA"/>
</dbReference>
<keyword evidence="1 3" id="KW-0418">Kinase</keyword>
<dbReference type="InterPro" id="IPR043129">
    <property type="entry name" value="ATPase_NBD"/>
</dbReference>
<dbReference type="GO" id="GO:0009254">
    <property type="term" value="P:peptidoglycan turnover"/>
    <property type="evidence" value="ECO:0007669"/>
    <property type="project" value="UniProtKB-UniRule"/>
</dbReference>
<sequence length="487" mass="50545">MAMPESGEVADERRGTATADPAVAVERSEADGGFKGGGQQQRSRFEAGSMPGMFGEKGEPSLLGASEPGAGISWEKGEQLRRYAVGLMSGTSVDGIDAAAVEIIGVPGGDGGVSVRLLAFENKPYPADVRREIFELFDPARATVDRVGAMNVRLGRLYADAALSVIGKAGLSPADVSVVGSHGQTIYHAPEAGFTVQIGEGAVIAARTGIPCVSDFRPADLAVGGQGAPLVPFTEYLLYREPDRTLLLQNIGGIGNVTVIPAGCGPEDVYAFDTGPGNMLIDGVASLVTGGALAMDAGGALAARGSANETLLGELRQDAYYALPVPKSTGRERFGADYLERIVRRGRELGLSDADLAATVTRLTAWSIGDAYDRFIAARYAADLMIVGGGGSYNPVLMRDLAAEMAARGVTVATQEAVGGSSDAKEAIAFALLADYAMARQPANLPAATGAARPAVLGRSRTEHSTRLGLQARQALLERGYSRVRAQ</sequence>
<dbReference type="InterPro" id="IPR005338">
    <property type="entry name" value="Anhydro_N_Ac-Mur_kinase"/>
</dbReference>
<keyword evidence="4" id="KW-1185">Reference proteome</keyword>
<feature type="region of interest" description="Disordered" evidence="2">
    <location>
        <begin position="1"/>
        <end position="62"/>
    </location>
</feature>
<comment type="pathway">
    <text evidence="1">Cell wall biogenesis; peptidoglycan recycling.</text>
</comment>
<name>A0A9X4KJ31_9BACL</name>